<evidence type="ECO:0000259" key="2">
    <source>
        <dbReference type="Pfam" id="PF13473"/>
    </source>
</evidence>
<dbReference type="Proteomes" id="UP000183508">
    <property type="component" value="Unassembled WGS sequence"/>
</dbReference>
<dbReference type="Pfam" id="PF13473">
    <property type="entry name" value="Cupredoxin_1"/>
    <property type="match status" value="1"/>
</dbReference>
<dbReference type="STRING" id="392015.SAMN05421543_109107"/>
<keyword evidence="4" id="KW-1185">Reference proteome</keyword>
<evidence type="ECO:0000313" key="3">
    <source>
        <dbReference type="EMBL" id="SFU82874.1"/>
    </source>
</evidence>
<sequence length="117" mass="12995">MPRWMAAAAVCLVCVFPANAEAAARTVEIQATDQGFVPANVIAMVDQPIHLHVVNKGTRVHQFSIPFYRIFSRNLGPGEVTDIEFAPWTQGRYEMASDPGGNMSPEFRGWFIVTDQK</sequence>
<keyword evidence="1" id="KW-0732">Signal</keyword>
<evidence type="ECO:0000256" key="1">
    <source>
        <dbReference type="SAM" id="SignalP"/>
    </source>
</evidence>
<feature type="signal peptide" evidence="1">
    <location>
        <begin position="1"/>
        <end position="20"/>
    </location>
</feature>
<organism evidence="3 4">
    <name type="scientific">Alicyclobacillus macrosporangiidus</name>
    <dbReference type="NCBI Taxonomy" id="392015"/>
    <lineage>
        <taxon>Bacteria</taxon>
        <taxon>Bacillati</taxon>
        <taxon>Bacillota</taxon>
        <taxon>Bacilli</taxon>
        <taxon>Bacillales</taxon>
        <taxon>Alicyclobacillaceae</taxon>
        <taxon>Alicyclobacillus</taxon>
    </lineage>
</organism>
<feature type="chain" id="PRO_5039540243" evidence="1">
    <location>
        <begin position="21"/>
        <end position="117"/>
    </location>
</feature>
<reference evidence="4" key="1">
    <citation type="submission" date="2016-10" db="EMBL/GenBank/DDBJ databases">
        <authorList>
            <person name="Varghese N."/>
        </authorList>
    </citation>
    <scope>NUCLEOTIDE SEQUENCE [LARGE SCALE GENOMIC DNA]</scope>
    <source>
        <strain evidence="4">DSM 17980</strain>
    </source>
</reference>
<feature type="domain" description="EfeO-type cupredoxin-like" evidence="2">
    <location>
        <begin position="6"/>
        <end position="113"/>
    </location>
</feature>
<dbReference type="AlphaFoldDB" id="A0A1I7JCL3"/>
<gene>
    <name evidence="3" type="ORF">SAMN05421543_109107</name>
</gene>
<dbReference type="EMBL" id="FPBV01000009">
    <property type="protein sequence ID" value="SFU82874.1"/>
    <property type="molecule type" value="Genomic_DNA"/>
</dbReference>
<dbReference type="InterPro" id="IPR028096">
    <property type="entry name" value="EfeO_Cupredoxin"/>
</dbReference>
<dbReference type="SUPFAM" id="SSF49503">
    <property type="entry name" value="Cupredoxins"/>
    <property type="match status" value="1"/>
</dbReference>
<dbReference type="OrthoDB" id="2375792at2"/>
<name>A0A1I7JCL3_9BACL</name>
<dbReference type="Gene3D" id="2.60.40.420">
    <property type="entry name" value="Cupredoxins - blue copper proteins"/>
    <property type="match status" value="1"/>
</dbReference>
<dbReference type="InterPro" id="IPR008972">
    <property type="entry name" value="Cupredoxin"/>
</dbReference>
<protein>
    <submittedName>
        <fullName evidence="3">Cupredoxin-like domain-containing protein</fullName>
    </submittedName>
</protein>
<proteinExistence type="predicted"/>
<dbReference type="RefSeq" id="WP_074952198.1">
    <property type="nucleotide sequence ID" value="NZ_FPBV01000009.1"/>
</dbReference>
<accession>A0A1I7JCL3</accession>
<evidence type="ECO:0000313" key="4">
    <source>
        <dbReference type="Proteomes" id="UP000183508"/>
    </source>
</evidence>